<feature type="region of interest" description="Disordered" evidence="2">
    <location>
        <begin position="178"/>
        <end position="215"/>
    </location>
</feature>
<reference evidence="3 4" key="1">
    <citation type="submission" date="2017-12" db="EMBL/GenBank/DDBJ databases">
        <title>Sequencing, de novo assembly and annotation of complete genome of a new Thraustochytrid species, strain FCC1311.</title>
        <authorList>
            <person name="Sedici K."/>
            <person name="Godart F."/>
            <person name="Aiese Cigliano R."/>
            <person name="Sanseverino W."/>
            <person name="Barakat M."/>
            <person name="Ortet P."/>
            <person name="Marechal E."/>
            <person name="Cagnac O."/>
            <person name="Amato A."/>
        </authorList>
    </citation>
    <scope>NUCLEOTIDE SEQUENCE [LARGE SCALE GENOMIC DNA]</scope>
</reference>
<dbReference type="SUPFAM" id="SSF48403">
    <property type="entry name" value="Ankyrin repeat"/>
    <property type="match status" value="1"/>
</dbReference>
<protein>
    <submittedName>
        <fullName evidence="3">Uncharacterized protein</fullName>
    </submittedName>
</protein>
<comment type="caution">
    <text evidence="3">The sequence shown here is derived from an EMBL/GenBank/DDBJ whole genome shotgun (WGS) entry which is preliminary data.</text>
</comment>
<dbReference type="InParanoid" id="A0A2R5GM49"/>
<sequence>MQRIYSTDIGNQEVFFPVLSPEQFQQGSQNITPMVQYYSGQQQPQIFQTSVGGQPFPGPYAGSPAMLQNLFSQATTSQQSYPQLTGQHLAHPQQQQMQHQMQQPQQMQTPSGQYQLITSSAKQQQFLIDQANTLLSSMGVLFDQASARVNEQASKVENLSDQVRQVQTAVAALKKRRFRKKFRKRRGEDSNSRSSNSPLSSLLPRRLRTKNSGKTEISDLSEKLSGIDPSAFLHAYMDSFVKFGVLDLRVFRAFHRAGFDFELESADGETLLHRATKGSNRDQLFRFLINECGVDPNKLSKNGRDTGLHLYIRHGPIYIRTIEAYLDAFPSKYGPFRVNTVNAKRNTVLHELLLHVSRIDVTDELCQTVTRMLIPRRFDFSLKNKNGLSVIALAEAQVSSQGSLPFAAKGKQATSSVPSTTTPADVPPPISNTITKSTLSAGETQSLKGAEQTPGKSKMSLQSTIALLKRQSSNS</sequence>
<proteinExistence type="predicted"/>
<evidence type="ECO:0000256" key="2">
    <source>
        <dbReference type="SAM" id="MobiDB-lite"/>
    </source>
</evidence>
<dbReference type="EMBL" id="BEYU01000110">
    <property type="protein sequence ID" value="GBG31957.1"/>
    <property type="molecule type" value="Genomic_DNA"/>
</dbReference>
<feature type="compositionally biased region" description="Low complexity" evidence="2">
    <location>
        <begin position="413"/>
        <end position="424"/>
    </location>
</feature>
<keyword evidence="4" id="KW-1185">Reference proteome</keyword>
<evidence type="ECO:0000313" key="3">
    <source>
        <dbReference type="EMBL" id="GBG31957.1"/>
    </source>
</evidence>
<feature type="compositionally biased region" description="Polar residues" evidence="2">
    <location>
        <begin position="459"/>
        <end position="475"/>
    </location>
</feature>
<feature type="region of interest" description="Disordered" evidence="2">
    <location>
        <begin position="413"/>
        <end position="475"/>
    </location>
</feature>
<accession>A0A2R5GM49</accession>
<dbReference type="InterPro" id="IPR036770">
    <property type="entry name" value="Ankyrin_rpt-contain_sf"/>
</dbReference>
<keyword evidence="1" id="KW-0175">Coiled coil</keyword>
<organism evidence="3 4">
    <name type="scientific">Hondaea fermentalgiana</name>
    <dbReference type="NCBI Taxonomy" id="2315210"/>
    <lineage>
        <taxon>Eukaryota</taxon>
        <taxon>Sar</taxon>
        <taxon>Stramenopiles</taxon>
        <taxon>Bigyra</taxon>
        <taxon>Labyrinthulomycetes</taxon>
        <taxon>Thraustochytrida</taxon>
        <taxon>Thraustochytriidae</taxon>
        <taxon>Hondaea</taxon>
    </lineage>
</organism>
<dbReference type="Gene3D" id="1.25.40.20">
    <property type="entry name" value="Ankyrin repeat-containing domain"/>
    <property type="match status" value="1"/>
</dbReference>
<gene>
    <name evidence="3" type="ORF">FCC1311_081822</name>
</gene>
<dbReference type="AlphaFoldDB" id="A0A2R5GM49"/>
<evidence type="ECO:0000313" key="4">
    <source>
        <dbReference type="Proteomes" id="UP000241890"/>
    </source>
</evidence>
<feature type="compositionally biased region" description="Low complexity" evidence="2">
    <location>
        <begin position="192"/>
        <end position="204"/>
    </location>
</feature>
<evidence type="ECO:0000256" key="1">
    <source>
        <dbReference type="SAM" id="Coils"/>
    </source>
</evidence>
<feature type="compositionally biased region" description="Polar residues" evidence="2">
    <location>
        <begin position="431"/>
        <end position="447"/>
    </location>
</feature>
<name>A0A2R5GM49_9STRA</name>
<feature type="coiled-coil region" evidence="1">
    <location>
        <begin position="142"/>
        <end position="176"/>
    </location>
</feature>
<dbReference type="Proteomes" id="UP000241890">
    <property type="component" value="Unassembled WGS sequence"/>
</dbReference>